<dbReference type="RefSeq" id="WP_266051696.1">
    <property type="nucleotide sequence ID" value="NZ_JAPFQO010000003.1"/>
</dbReference>
<proteinExistence type="predicted"/>
<dbReference type="EMBL" id="JAPFQO010000003">
    <property type="protein sequence ID" value="MCX2739634.1"/>
    <property type="molecule type" value="Genomic_DNA"/>
</dbReference>
<sequence>MEELPNLEALAGTDVTQAFALHELAFGWLQQVVFRVGEVWLVVAVNEQTDEIILSVLPELDFGMLERQFSLTQISNQRKKISWLWRMTNQHGYEDGFQLEFDDAEGTNVQLLAEASQLRLTIFQRY</sequence>
<evidence type="ECO:0000313" key="2">
    <source>
        <dbReference type="Proteomes" id="UP001207228"/>
    </source>
</evidence>
<evidence type="ECO:0000313" key="1">
    <source>
        <dbReference type="EMBL" id="MCX2739634.1"/>
    </source>
</evidence>
<dbReference type="InterPro" id="IPR046297">
    <property type="entry name" value="DUF6334"/>
</dbReference>
<organism evidence="1 2">
    <name type="scientific">Pontibacter anaerobius</name>
    <dbReference type="NCBI Taxonomy" id="2993940"/>
    <lineage>
        <taxon>Bacteria</taxon>
        <taxon>Pseudomonadati</taxon>
        <taxon>Bacteroidota</taxon>
        <taxon>Cytophagia</taxon>
        <taxon>Cytophagales</taxon>
        <taxon>Hymenobacteraceae</taxon>
        <taxon>Pontibacter</taxon>
    </lineage>
</organism>
<protein>
    <submittedName>
        <fullName evidence="1">DUF6334 family protein</fullName>
    </submittedName>
</protein>
<accession>A0ABT3RCS0</accession>
<reference evidence="1 2" key="1">
    <citation type="submission" date="2022-11" db="EMBL/GenBank/DDBJ databases">
        <title>The characterization of three novel Bacteroidetes species and genomic analysis of their roles in tidal elemental geochemical cycles.</title>
        <authorList>
            <person name="Ma K.-J."/>
        </authorList>
    </citation>
    <scope>NUCLEOTIDE SEQUENCE [LARGE SCALE GENOMIC DNA]</scope>
    <source>
        <strain evidence="1 2">M82</strain>
    </source>
</reference>
<gene>
    <name evidence="1" type="ORF">OO017_06730</name>
</gene>
<dbReference type="Proteomes" id="UP001207228">
    <property type="component" value="Unassembled WGS sequence"/>
</dbReference>
<comment type="caution">
    <text evidence="1">The sequence shown here is derived from an EMBL/GenBank/DDBJ whole genome shotgun (WGS) entry which is preliminary data.</text>
</comment>
<name>A0ABT3RCS0_9BACT</name>
<keyword evidence="2" id="KW-1185">Reference proteome</keyword>
<dbReference type="Pfam" id="PF19860">
    <property type="entry name" value="DUF6334"/>
    <property type="match status" value="1"/>
</dbReference>